<protein>
    <submittedName>
        <fullName evidence="1">Uncharacterized protein</fullName>
    </submittedName>
</protein>
<evidence type="ECO:0000313" key="1">
    <source>
        <dbReference type="EMBL" id="GGL76935.1"/>
    </source>
</evidence>
<reference evidence="1" key="1">
    <citation type="journal article" date="2014" name="Int. J. Syst. Evol. Microbiol.">
        <title>Complete genome sequence of Corynebacterium casei LMG S-19264T (=DSM 44701T), isolated from a smear-ripened cheese.</title>
        <authorList>
            <consortium name="US DOE Joint Genome Institute (JGI-PGF)"/>
            <person name="Walter F."/>
            <person name="Albersmeier A."/>
            <person name="Kalinowski J."/>
            <person name="Ruckert C."/>
        </authorList>
    </citation>
    <scope>NUCLEOTIDE SEQUENCE</scope>
    <source>
        <strain evidence="1">CGMCC 4.7306</strain>
    </source>
</reference>
<evidence type="ECO:0000313" key="2">
    <source>
        <dbReference type="Proteomes" id="UP000613840"/>
    </source>
</evidence>
<accession>A0A917W8G7</accession>
<reference evidence="1" key="2">
    <citation type="submission" date="2020-09" db="EMBL/GenBank/DDBJ databases">
        <authorList>
            <person name="Sun Q."/>
            <person name="Zhou Y."/>
        </authorList>
    </citation>
    <scope>NUCLEOTIDE SEQUENCE</scope>
    <source>
        <strain evidence="1">CGMCC 4.7306</strain>
    </source>
</reference>
<name>A0A917W8G7_9ACTN</name>
<gene>
    <name evidence="1" type="ORF">GCM10011575_38930</name>
</gene>
<dbReference type="EMBL" id="BMMZ01000012">
    <property type="protein sequence ID" value="GGL76935.1"/>
    <property type="molecule type" value="Genomic_DNA"/>
</dbReference>
<comment type="caution">
    <text evidence="1">The sequence shown here is derived from an EMBL/GenBank/DDBJ whole genome shotgun (WGS) entry which is preliminary data.</text>
</comment>
<organism evidence="1 2">
    <name type="scientific">Microlunatus endophyticus</name>
    <dbReference type="NCBI Taxonomy" id="1716077"/>
    <lineage>
        <taxon>Bacteria</taxon>
        <taxon>Bacillati</taxon>
        <taxon>Actinomycetota</taxon>
        <taxon>Actinomycetes</taxon>
        <taxon>Propionibacteriales</taxon>
        <taxon>Propionibacteriaceae</taxon>
        <taxon>Microlunatus</taxon>
    </lineage>
</organism>
<keyword evidence="2" id="KW-1185">Reference proteome</keyword>
<dbReference type="AlphaFoldDB" id="A0A917W8G7"/>
<dbReference type="Proteomes" id="UP000613840">
    <property type="component" value="Unassembled WGS sequence"/>
</dbReference>
<sequence length="143" mass="15943">MMTDHILRARQSLWVQSLDETGCWIRLATSTEGRLEVLTGTGVHHLVTEYRPYVAGQARGVVITVPAFNQLFQYAVHRYVTLEVDGEDNDAGRWAVLLSGVGHELDPAVPDDRLPLNWPDALVRRQLYIPAMKLAGSVAHPCN</sequence>
<proteinExistence type="predicted"/>